<keyword evidence="2" id="KW-0812">Transmembrane</keyword>
<keyword evidence="4" id="KW-1185">Reference proteome</keyword>
<feature type="transmembrane region" description="Helical" evidence="2">
    <location>
        <begin position="41"/>
        <end position="60"/>
    </location>
</feature>
<dbReference type="RefSeq" id="WP_379901614.1">
    <property type="nucleotide sequence ID" value="NZ_JBHULM010000007.1"/>
</dbReference>
<evidence type="ECO:0000313" key="4">
    <source>
        <dbReference type="Proteomes" id="UP001597467"/>
    </source>
</evidence>
<gene>
    <name evidence="3" type="ORF">ACFSSB_04985</name>
</gene>
<sequence length="590" mass="68063">MIKNYWKKGAKQKTRVIVLALILLITLIVLRDDYQPALLFFRKYIFIILLCAMVLFLGLRKFRSSVTGSKKIGTLIVMIVFFGILYLVGWHFKMYDYMKTYNVFKNLNKIQINELPLTQNERIQPLRNIYSMANESVGETKDVSLPHLVRVDGLNKWTMAIQPTEKYVWQGMSDNTEEVFAVSSTTPFPRFSSENRIAVTFSIGESLKFSRNTYNAVVQRFNPWMLFNFEPSDTFYMKNDAGEWVEVVSLIKWKGFLFPYPTFGGVMVVESGEHDFNDYIERILIGKGTYISPEEMKNYPYLTKQNTLAEKVSRLQAESLKFLGGFSDPLPWNMETAVKIPDLPNDQNQQPFVTDFDFSDTKISAYSGLYHWFGLEPVGDERTSLTYSVFVPADGTDALYYYDHAAKKQGYAGVSAMPLKVIESRKEYDWSVNKPVEFRPYIKDVAGRKRMFFLGTVSAVRDESSQFDGSATPDLALIDSEYRDVVWIDAKHPSQWEKTVYDQLNEAWRASEGIGYYFVDETKTVETAQKILDSIKAIPVVDKEALQIEKLQRQIDSIKALKETVKKEAVKEVIVKEKEIKEDILNEEEE</sequence>
<keyword evidence="1" id="KW-0175">Coiled coil</keyword>
<name>A0ABW5JYU2_9FLAO</name>
<reference evidence="4" key="1">
    <citation type="journal article" date="2019" name="Int. J. Syst. Evol. Microbiol.">
        <title>The Global Catalogue of Microorganisms (GCM) 10K type strain sequencing project: providing services to taxonomists for standard genome sequencing and annotation.</title>
        <authorList>
            <consortium name="The Broad Institute Genomics Platform"/>
            <consortium name="The Broad Institute Genome Sequencing Center for Infectious Disease"/>
            <person name="Wu L."/>
            <person name="Ma J."/>
        </authorList>
    </citation>
    <scope>NUCLEOTIDE SEQUENCE [LARGE SCALE GENOMIC DNA]</scope>
    <source>
        <strain evidence="4">KCTC 42808</strain>
    </source>
</reference>
<organism evidence="3 4">
    <name type="scientific">Lacinutrix gracilariae</name>
    <dbReference type="NCBI Taxonomy" id="1747198"/>
    <lineage>
        <taxon>Bacteria</taxon>
        <taxon>Pseudomonadati</taxon>
        <taxon>Bacteroidota</taxon>
        <taxon>Flavobacteriia</taxon>
        <taxon>Flavobacteriales</taxon>
        <taxon>Flavobacteriaceae</taxon>
        <taxon>Lacinutrix</taxon>
    </lineage>
</organism>
<evidence type="ECO:0000313" key="3">
    <source>
        <dbReference type="EMBL" id="MFD2541667.1"/>
    </source>
</evidence>
<accession>A0ABW5JYU2</accession>
<evidence type="ECO:0000256" key="2">
    <source>
        <dbReference type="SAM" id="Phobius"/>
    </source>
</evidence>
<feature type="transmembrane region" description="Helical" evidence="2">
    <location>
        <begin position="72"/>
        <end position="92"/>
    </location>
</feature>
<evidence type="ECO:0000256" key="1">
    <source>
        <dbReference type="SAM" id="Coils"/>
    </source>
</evidence>
<protein>
    <submittedName>
        <fullName evidence="3">Uncharacterized protein</fullName>
    </submittedName>
</protein>
<keyword evidence="2" id="KW-1133">Transmembrane helix</keyword>
<feature type="coiled-coil region" evidence="1">
    <location>
        <begin position="541"/>
        <end position="568"/>
    </location>
</feature>
<dbReference type="Proteomes" id="UP001597467">
    <property type="component" value="Unassembled WGS sequence"/>
</dbReference>
<dbReference type="EMBL" id="JBHULM010000007">
    <property type="protein sequence ID" value="MFD2541667.1"/>
    <property type="molecule type" value="Genomic_DNA"/>
</dbReference>
<proteinExistence type="predicted"/>
<keyword evidence="2" id="KW-0472">Membrane</keyword>
<comment type="caution">
    <text evidence="3">The sequence shown here is derived from an EMBL/GenBank/DDBJ whole genome shotgun (WGS) entry which is preliminary data.</text>
</comment>